<evidence type="ECO:0000313" key="6">
    <source>
        <dbReference type="Proteomes" id="UP000694416"/>
    </source>
</evidence>
<dbReference type="GO" id="GO:0042393">
    <property type="term" value="F:histone binding"/>
    <property type="evidence" value="ECO:0007669"/>
    <property type="project" value="TreeGrafter"/>
</dbReference>
<keyword evidence="6" id="KW-1185">Reference proteome</keyword>
<reference evidence="5" key="2">
    <citation type="submission" date="2025-09" db="UniProtKB">
        <authorList>
            <consortium name="Ensembl"/>
        </authorList>
    </citation>
    <scope>IDENTIFICATION</scope>
</reference>
<protein>
    <recommendedName>
        <fullName evidence="4">SLED domain-containing protein</fullName>
    </recommendedName>
</protein>
<dbReference type="Proteomes" id="UP000694416">
    <property type="component" value="Unplaced"/>
</dbReference>
<evidence type="ECO:0000256" key="2">
    <source>
        <dbReference type="ARBA" id="ARBA00022491"/>
    </source>
</evidence>
<dbReference type="Ensembl" id="ENSPTET00000007054.1">
    <property type="protein sequence ID" value="ENSPTEP00000004541.1"/>
    <property type="gene ID" value="ENSPTEG00000005314.1"/>
</dbReference>
<name>A0A8C9GHY9_9PRIM</name>
<comment type="subcellular location">
    <subcellularLocation>
        <location evidence="1">Nucleus</location>
    </subcellularLocation>
</comment>
<dbReference type="InterPro" id="IPR050548">
    <property type="entry name" value="PcG_chromatin_remod_factors"/>
</dbReference>
<dbReference type="AlphaFoldDB" id="A0A8C9GHY9"/>
<dbReference type="GO" id="GO:0003682">
    <property type="term" value="F:chromatin binding"/>
    <property type="evidence" value="ECO:0007669"/>
    <property type="project" value="TreeGrafter"/>
</dbReference>
<dbReference type="InterPro" id="IPR021987">
    <property type="entry name" value="SLED"/>
</dbReference>
<evidence type="ECO:0000259" key="4">
    <source>
        <dbReference type="Pfam" id="PF12140"/>
    </source>
</evidence>
<proteinExistence type="predicted"/>
<dbReference type="Gene3D" id="3.90.1150.190">
    <property type="entry name" value="SLED domain"/>
    <property type="match status" value="1"/>
</dbReference>
<dbReference type="PANTHER" id="PTHR12247:SF84">
    <property type="entry name" value="SEX COMB ON MIDLEG-LIKE PROTEIN 2"/>
    <property type="match status" value="1"/>
</dbReference>
<accession>A0A8C9GHY9</accession>
<feature type="domain" description="SLED" evidence="4">
    <location>
        <begin position="32"/>
        <end position="140"/>
    </location>
</feature>
<dbReference type="InterPro" id="IPR038348">
    <property type="entry name" value="SLED_sf"/>
</dbReference>
<dbReference type="GO" id="GO:0005634">
    <property type="term" value="C:nucleus"/>
    <property type="evidence" value="ECO:0007669"/>
    <property type="project" value="UniProtKB-SubCell"/>
</dbReference>
<dbReference type="Pfam" id="PF12140">
    <property type="entry name" value="SLED"/>
    <property type="match status" value="1"/>
</dbReference>
<evidence type="ECO:0000256" key="1">
    <source>
        <dbReference type="ARBA" id="ARBA00004123"/>
    </source>
</evidence>
<dbReference type="PANTHER" id="PTHR12247">
    <property type="entry name" value="POLYCOMB GROUP PROTEIN"/>
    <property type="match status" value="1"/>
</dbReference>
<keyword evidence="3" id="KW-0539">Nucleus</keyword>
<dbReference type="GO" id="GO:0045892">
    <property type="term" value="P:negative regulation of DNA-templated transcription"/>
    <property type="evidence" value="ECO:0007669"/>
    <property type="project" value="TreeGrafter"/>
</dbReference>
<evidence type="ECO:0000313" key="5">
    <source>
        <dbReference type="Ensembl" id="ENSPTEP00000004541.1"/>
    </source>
</evidence>
<keyword evidence="2" id="KW-0678">Repressor</keyword>
<reference evidence="5" key="1">
    <citation type="submission" date="2025-08" db="UniProtKB">
        <authorList>
            <consortium name="Ensembl"/>
        </authorList>
    </citation>
    <scope>IDENTIFICATION</scope>
</reference>
<sequence>MFCFFLFFETVSLHHPEWSSHCYVCIRIFPQVCVYVNKHGNFGPHLDPKRIQQLPDHFGPGPVNVVLRRIVQACVDCALETKTVFGYLKPDNRGGEVITASFDGETHSIQLPPVNSASFALRFLENFCHSLQCDNLLSSQPFSSSRGHTHSSAEHDKNQSGERKCKLLYFCLT</sequence>
<evidence type="ECO:0000256" key="3">
    <source>
        <dbReference type="ARBA" id="ARBA00023242"/>
    </source>
</evidence>
<organism evidence="5 6">
    <name type="scientific">Piliocolobus tephrosceles</name>
    <name type="common">Ugandan red Colobus</name>
    <dbReference type="NCBI Taxonomy" id="591936"/>
    <lineage>
        <taxon>Eukaryota</taxon>
        <taxon>Metazoa</taxon>
        <taxon>Chordata</taxon>
        <taxon>Craniata</taxon>
        <taxon>Vertebrata</taxon>
        <taxon>Euteleostomi</taxon>
        <taxon>Mammalia</taxon>
        <taxon>Eutheria</taxon>
        <taxon>Euarchontoglires</taxon>
        <taxon>Primates</taxon>
        <taxon>Haplorrhini</taxon>
        <taxon>Catarrhini</taxon>
        <taxon>Cercopithecidae</taxon>
        <taxon>Colobinae</taxon>
        <taxon>Piliocolobus</taxon>
    </lineage>
</organism>